<dbReference type="RefSeq" id="WP_091193117.1">
    <property type="nucleotide sequence ID" value="NZ_FOKC01000001.1"/>
</dbReference>
<keyword evidence="6" id="KW-1185">Reference proteome</keyword>
<sequence length="275" mass="30085">MTIEEADTSSASAQSVDTSRGPLLVPHEVSRAKFHQQLERFETNRNAFARRGWLLLDHGDLWVEVGFLHQVPMASLSVPVMTACVRIDYWNFDLWPPSVMFVDPLTREPAPPLVRAPDKVSDTEVRDALIDGHPETGMAFLCIPGIREYHSHPQHNGDDWLLHRGLHEGDLAVLCDRIWRRMARNVVGLDIAVKLLPVGSRLDLTLLQGDPDALQRQMQAIQGDAVAAAPPMSPAAAEEPAHDASIGPLPSAVDLPGDDLAAAPAPEPIQEGEQA</sequence>
<dbReference type="InterPro" id="IPR025873">
    <property type="entry name" value="Metal-bd_dom_prd"/>
</dbReference>
<reference evidence="4" key="1">
    <citation type="submission" date="2016-10" db="EMBL/GenBank/DDBJ databases">
        <authorList>
            <person name="de Groot N.N."/>
        </authorList>
    </citation>
    <scope>NUCLEOTIDE SEQUENCE [LARGE SCALE GENOMIC DNA]</scope>
    <source>
        <strain evidence="4">CGMCC 1.10697</strain>
    </source>
</reference>
<evidence type="ECO:0000313" key="5">
    <source>
        <dbReference type="Proteomes" id="UP000199113"/>
    </source>
</evidence>
<gene>
    <name evidence="3" type="ORF">CXG46_17300</name>
    <name evidence="4" type="ORF">SAMN05192575_101180</name>
</gene>
<evidence type="ECO:0000256" key="1">
    <source>
        <dbReference type="SAM" id="MobiDB-lite"/>
    </source>
</evidence>
<dbReference type="EMBL" id="PJBV01000035">
    <property type="protein sequence ID" value="PKH37236.1"/>
    <property type="molecule type" value="Genomic_DNA"/>
</dbReference>
<evidence type="ECO:0000259" key="2">
    <source>
        <dbReference type="Pfam" id="PF14455"/>
    </source>
</evidence>
<evidence type="ECO:0000313" key="4">
    <source>
        <dbReference type="EMBL" id="SFA75031.1"/>
    </source>
</evidence>
<dbReference type="Proteomes" id="UP000199113">
    <property type="component" value="Unassembled WGS sequence"/>
</dbReference>
<evidence type="ECO:0000313" key="3">
    <source>
        <dbReference type="EMBL" id="PKH37236.1"/>
    </source>
</evidence>
<feature type="domain" description="Metal binding" evidence="2">
    <location>
        <begin position="137"/>
        <end position="181"/>
    </location>
</feature>
<reference evidence="3 6" key="2">
    <citation type="submission" date="2017-12" db="EMBL/GenBank/DDBJ databases">
        <title>Pharmacopeia of the Arctic Ocean.</title>
        <authorList>
            <person name="Collins E."/>
            <person name="Ducluzeau A.-L."/>
        </authorList>
    </citation>
    <scope>NUCLEOTIDE SEQUENCE [LARGE SCALE GENOMIC DNA]</scope>
    <source>
        <strain evidence="3 6">DSM 23325</strain>
    </source>
</reference>
<dbReference type="OrthoDB" id="9804396at2"/>
<feature type="compositionally biased region" description="Low complexity" evidence="1">
    <location>
        <begin position="252"/>
        <end position="264"/>
    </location>
</feature>
<proteinExistence type="predicted"/>
<evidence type="ECO:0000313" key="6">
    <source>
        <dbReference type="Proteomes" id="UP000233565"/>
    </source>
</evidence>
<dbReference type="Pfam" id="PF14455">
    <property type="entry name" value="Metal_CEHH"/>
    <property type="match status" value="2"/>
</dbReference>
<feature type="region of interest" description="Disordered" evidence="1">
    <location>
        <begin position="225"/>
        <end position="275"/>
    </location>
</feature>
<protein>
    <submittedName>
        <fullName evidence="4">Predicted metal binding domain-containing protein</fullName>
    </submittedName>
</protein>
<dbReference type="Proteomes" id="UP000233565">
    <property type="component" value="Unassembled WGS sequence"/>
</dbReference>
<name>A0A1I0VFD0_9ACTN</name>
<organism evidence="4 5">
    <name type="scientific">Nocardioides alpinus</name>
    <dbReference type="NCBI Taxonomy" id="748909"/>
    <lineage>
        <taxon>Bacteria</taxon>
        <taxon>Bacillati</taxon>
        <taxon>Actinomycetota</taxon>
        <taxon>Actinomycetes</taxon>
        <taxon>Propionibacteriales</taxon>
        <taxon>Nocardioidaceae</taxon>
        <taxon>Nocardioides</taxon>
    </lineage>
</organism>
<accession>A0A1I0VFD0</accession>
<dbReference type="AlphaFoldDB" id="A0A1I0VFD0"/>
<dbReference type="STRING" id="748909.SAMN05192575_101180"/>
<feature type="compositionally biased region" description="Low complexity" evidence="1">
    <location>
        <begin position="225"/>
        <end position="238"/>
    </location>
</feature>
<feature type="domain" description="Metal binding" evidence="2">
    <location>
        <begin position="27"/>
        <end position="111"/>
    </location>
</feature>
<dbReference type="EMBL" id="FOKC01000001">
    <property type="protein sequence ID" value="SFA75031.1"/>
    <property type="molecule type" value="Genomic_DNA"/>
</dbReference>